<proteinExistence type="predicted"/>
<keyword evidence="7" id="KW-1185">Reference proteome</keyword>
<feature type="compositionally biased region" description="Pro residues" evidence="3">
    <location>
        <begin position="774"/>
        <end position="788"/>
    </location>
</feature>
<dbReference type="FunFam" id="2.30.30.40:FF:000242">
    <property type="entry name" value="Actin binding protein"/>
    <property type="match status" value="1"/>
</dbReference>
<protein>
    <submittedName>
        <fullName evidence="6">Actin binding protein</fullName>
    </submittedName>
</protein>
<gene>
    <name evidence="6" type="ORF">AAP_04974</name>
</gene>
<feature type="compositionally biased region" description="Low complexity" evidence="3">
    <location>
        <begin position="184"/>
        <end position="193"/>
    </location>
</feature>
<feature type="domain" description="SH3" evidence="4">
    <location>
        <begin position="801"/>
        <end position="859"/>
    </location>
</feature>
<dbReference type="InterPro" id="IPR001452">
    <property type="entry name" value="SH3_domain"/>
</dbReference>
<feature type="compositionally biased region" description="Pro residues" evidence="3">
    <location>
        <begin position="592"/>
        <end position="621"/>
    </location>
</feature>
<dbReference type="VEuPathDB" id="FungiDB:AAP_04974"/>
<comment type="caution">
    <text evidence="6">The sequence shown here is derived from an EMBL/GenBank/DDBJ whole genome shotgun (WGS) entry which is preliminary data.</text>
</comment>
<dbReference type="PRINTS" id="PR00452">
    <property type="entry name" value="SH3DOMAIN"/>
</dbReference>
<evidence type="ECO:0000259" key="4">
    <source>
        <dbReference type="PROSITE" id="PS50002"/>
    </source>
</evidence>
<dbReference type="EMBL" id="AZGZ01000026">
    <property type="protein sequence ID" value="KZZ88402.1"/>
    <property type="molecule type" value="Genomic_DNA"/>
</dbReference>
<evidence type="ECO:0000313" key="7">
    <source>
        <dbReference type="Proteomes" id="UP000242877"/>
    </source>
</evidence>
<dbReference type="GO" id="GO:0030427">
    <property type="term" value="C:site of polarized growth"/>
    <property type="evidence" value="ECO:0007669"/>
    <property type="project" value="TreeGrafter"/>
</dbReference>
<dbReference type="SMART" id="SM00102">
    <property type="entry name" value="ADF"/>
    <property type="match status" value="1"/>
</dbReference>
<feature type="domain" description="SH3" evidence="4">
    <location>
        <begin position="699"/>
        <end position="759"/>
    </location>
</feature>
<dbReference type="GO" id="GO:0005884">
    <property type="term" value="C:actin filament"/>
    <property type="evidence" value="ECO:0007669"/>
    <property type="project" value="TreeGrafter"/>
</dbReference>
<dbReference type="GO" id="GO:0051015">
    <property type="term" value="F:actin filament binding"/>
    <property type="evidence" value="ECO:0007669"/>
    <property type="project" value="TreeGrafter"/>
</dbReference>
<dbReference type="GO" id="GO:0030864">
    <property type="term" value="C:cortical actin cytoskeleton"/>
    <property type="evidence" value="ECO:0007669"/>
    <property type="project" value="TreeGrafter"/>
</dbReference>
<dbReference type="SMART" id="SM00326">
    <property type="entry name" value="SH3"/>
    <property type="match status" value="2"/>
</dbReference>
<evidence type="ECO:0000256" key="2">
    <source>
        <dbReference type="PROSITE-ProRule" id="PRU00192"/>
    </source>
</evidence>
<dbReference type="InterPro" id="IPR035718">
    <property type="entry name" value="Abp1_fungi_SH3_C2"/>
</dbReference>
<evidence type="ECO:0000259" key="5">
    <source>
        <dbReference type="PROSITE" id="PS51263"/>
    </source>
</evidence>
<evidence type="ECO:0000256" key="1">
    <source>
        <dbReference type="ARBA" id="ARBA00022443"/>
    </source>
</evidence>
<dbReference type="PROSITE" id="PS51263">
    <property type="entry name" value="ADF_H"/>
    <property type="match status" value="1"/>
</dbReference>
<feature type="compositionally biased region" description="Low complexity" evidence="3">
    <location>
        <begin position="505"/>
        <end position="515"/>
    </location>
</feature>
<dbReference type="CDD" id="cd11281">
    <property type="entry name" value="ADF_drebrin_like"/>
    <property type="match status" value="1"/>
</dbReference>
<dbReference type="SUPFAM" id="SSF55753">
    <property type="entry name" value="Actin depolymerizing proteins"/>
    <property type="match status" value="1"/>
</dbReference>
<dbReference type="InterPro" id="IPR029006">
    <property type="entry name" value="ADF-H/Gelsolin-like_dom_sf"/>
</dbReference>
<keyword evidence="1 2" id="KW-0728">SH3 domain</keyword>
<dbReference type="Gene3D" id="3.40.20.10">
    <property type="entry name" value="Severin"/>
    <property type="match status" value="1"/>
</dbReference>
<dbReference type="PROSITE" id="PS50002">
    <property type="entry name" value="SH3"/>
    <property type="match status" value="2"/>
</dbReference>
<dbReference type="FunFam" id="3.40.20.10:FF:000045">
    <property type="entry name" value="Actin binding protein, putative"/>
    <property type="match status" value="1"/>
</dbReference>
<dbReference type="CDD" id="cd11961">
    <property type="entry name" value="SH3_Abp1_fungi_C2"/>
    <property type="match status" value="1"/>
</dbReference>
<reference evidence="6 7" key="1">
    <citation type="journal article" date="2016" name="Genome Biol. Evol.">
        <title>Divergent and convergent evolution of fungal pathogenicity.</title>
        <authorList>
            <person name="Shang Y."/>
            <person name="Xiao G."/>
            <person name="Zheng P."/>
            <person name="Cen K."/>
            <person name="Zhan S."/>
            <person name="Wang C."/>
        </authorList>
    </citation>
    <scope>NUCLEOTIDE SEQUENCE [LARGE SCALE GENOMIC DNA]</scope>
    <source>
        <strain evidence="6 7">ARSEF 7405</strain>
    </source>
</reference>
<feature type="region of interest" description="Disordered" evidence="3">
    <location>
        <begin position="162"/>
        <end position="701"/>
    </location>
</feature>
<dbReference type="GO" id="GO:0030833">
    <property type="term" value="P:regulation of actin filament polymerization"/>
    <property type="evidence" value="ECO:0007669"/>
    <property type="project" value="TreeGrafter"/>
</dbReference>
<feature type="compositionally biased region" description="Polar residues" evidence="3">
    <location>
        <begin position="423"/>
        <end position="434"/>
    </location>
</feature>
<dbReference type="InterPro" id="IPR002108">
    <property type="entry name" value="ADF-H"/>
</dbReference>
<feature type="compositionally biased region" description="Polar residues" evidence="3">
    <location>
        <begin position="259"/>
        <end position="282"/>
    </location>
</feature>
<dbReference type="Proteomes" id="UP000242877">
    <property type="component" value="Unassembled WGS sequence"/>
</dbReference>
<feature type="compositionally biased region" description="Low complexity" evidence="3">
    <location>
        <begin position="345"/>
        <end position="362"/>
    </location>
</feature>
<dbReference type="Gene3D" id="2.30.30.40">
    <property type="entry name" value="SH3 Domains"/>
    <property type="match status" value="2"/>
</dbReference>
<evidence type="ECO:0000256" key="3">
    <source>
        <dbReference type="SAM" id="MobiDB-lite"/>
    </source>
</evidence>
<feature type="region of interest" description="Disordered" evidence="3">
    <location>
        <begin position="760"/>
        <end position="823"/>
    </location>
</feature>
<feature type="compositionally biased region" description="Low complexity" evidence="3">
    <location>
        <begin position="789"/>
        <end position="802"/>
    </location>
</feature>
<feature type="domain" description="ADF-H" evidence="5">
    <location>
        <begin position="10"/>
        <end position="156"/>
    </location>
</feature>
<dbReference type="PANTHER" id="PTHR10829:SF25">
    <property type="entry name" value="DREBRIN-LIKE PROTEIN"/>
    <property type="match status" value="1"/>
</dbReference>
<feature type="compositionally biased region" description="Acidic residues" evidence="3">
    <location>
        <begin position="528"/>
        <end position="537"/>
    </location>
</feature>
<dbReference type="PRINTS" id="PR00499">
    <property type="entry name" value="P67PHOX"/>
</dbReference>
<organism evidence="6 7">
    <name type="scientific">Ascosphaera apis ARSEF 7405</name>
    <dbReference type="NCBI Taxonomy" id="392613"/>
    <lineage>
        <taxon>Eukaryota</taxon>
        <taxon>Fungi</taxon>
        <taxon>Dikarya</taxon>
        <taxon>Ascomycota</taxon>
        <taxon>Pezizomycotina</taxon>
        <taxon>Eurotiomycetes</taxon>
        <taxon>Eurotiomycetidae</taxon>
        <taxon>Onygenales</taxon>
        <taxon>Ascosphaeraceae</taxon>
        <taxon>Ascosphaera</taxon>
    </lineage>
</organism>
<dbReference type="Pfam" id="PF14604">
    <property type="entry name" value="SH3_9"/>
    <property type="match status" value="1"/>
</dbReference>
<sequence>MATLNLSTEGVSINKSYKSVIDASLPAGRAAESPTYAIWAVFTVSTPLVVAFGGGSGNKDSVLKVQSTGEGELVDLIDEFSDGRIQFAFVKVRDPNSGLPKNALIAWCGEGVPERNKGYFTTHAAAVEKALPGYHVVITARSESDLTPEGIVNKVADSSGAKYSAATEPPAPPVASKPPPPAAKPAYTPSKSAGGFKPLAGSSRGVTPTSTGSGSGFNRAPPQPETDADGWGADAPPVTRTQLEKVKPAYTPTKVNMAELSQQPTGTTSNFDEQSSRQSQSGADVVKGGYQPIGKVDIAAIRRQARESGNTNDDRPEPVRGAYQPIGKVDIGAIRARAQQRDGSPEPGRPTAAAAPAAPRAPESADDDDDDNESSAPKSLAERAAAFKQSERISTLPKPKVTPKFTQASSFMGTKAPLPGAFDTSSQPTITGASRTFADRGGKTPAQLWAEKKARERGEPVPAAAAVPSGPTTPIAPQASGGASEGWKSGYAGKQWAPVQTNPTGGSAASAGGHAVPAEADRDHQQDREEEEEEEENVGGGVSSIRNRFAAAPPPMSAGGPPQLSMHNKPNAAGSPPVHEPENEEEEERDAPPPLPTASRPVPQPEAPPAMPARPPMPQPEPEPEQEEEEEEPIQPSSPVRIAMPVSRSAAQPEDEREEEEEHAAPAQQSLPIRSVPPAPADEPAAQAPAGGAPAGGAGSGITARAEYDYEKAEDNEIDLVENEIIHNVQKVDEDWWLGTNGKGETGLFPSNYVVEIESEQHTGGGAPAHEEPAPAPAAAPAPEPTPAPAAAGGPPAGGHTAKPSATSMYDYEAAEDNELGFPEGAKITNIEFPDEDWWYGEYNGKSGLFPANYVELDQ</sequence>
<feature type="compositionally biased region" description="Low complexity" evidence="3">
    <location>
        <begin position="682"/>
        <end position="692"/>
    </location>
</feature>
<dbReference type="InterPro" id="IPR036028">
    <property type="entry name" value="SH3-like_dom_sf"/>
</dbReference>
<feature type="compositionally biased region" description="Acidic residues" evidence="3">
    <location>
        <begin position="653"/>
        <end position="662"/>
    </location>
</feature>
<dbReference type="InterPro" id="IPR035719">
    <property type="entry name" value="Abp1_fungi_SH3_C1"/>
</dbReference>
<feature type="compositionally biased region" description="Basic and acidic residues" evidence="3">
    <location>
        <begin position="450"/>
        <end position="459"/>
    </location>
</feature>
<feature type="compositionally biased region" description="Acidic residues" evidence="3">
    <location>
        <begin position="622"/>
        <end position="633"/>
    </location>
</feature>
<name>A0A167W4U9_9EURO</name>
<dbReference type="PANTHER" id="PTHR10829">
    <property type="entry name" value="CORTACTIN AND DREBRIN"/>
    <property type="match status" value="1"/>
</dbReference>
<dbReference type="Pfam" id="PF00241">
    <property type="entry name" value="Cofilin_ADF"/>
    <property type="match status" value="1"/>
</dbReference>
<feature type="compositionally biased region" description="Acidic residues" evidence="3">
    <location>
        <begin position="364"/>
        <end position="373"/>
    </location>
</feature>
<dbReference type="CDD" id="cd11962">
    <property type="entry name" value="SH3_Abp1_fungi_C1"/>
    <property type="match status" value="1"/>
</dbReference>
<dbReference type="OrthoDB" id="5971719at2759"/>
<accession>A0A167W4U9</accession>
<feature type="compositionally biased region" description="Pro residues" evidence="3">
    <location>
        <begin position="169"/>
        <end position="183"/>
    </location>
</feature>
<feature type="compositionally biased region" description="Low complexity" evidence="3">
    <location>
        <begin position="460"/>
        <end position="473"/>
    </location>
</feature>
<dbReference type="Pfam" id="PF00018">
    <property type="entry name" value="SH3_1"/>
    <property type="match status" value="1"/>
</dbReference>
<dbReference type="SUPFAM" id="SSF50044">
    <property type="entry name" value="SH3-domain"/>
    <property type="match status" value="2"/>
</dbReference>
<feature type="compositionally biased region" description="Low complexity" evidence="3">
    <location>
        <begin position="201"/>
        <end position="212"/>
    </location>
</feature>
<evidence type="ECO:0000313" key="6">
    <source>
        <dbReference type="EMBL" id="KZZ88402.1"/>
    </source>
</evidence>
<dbReference type="AlphaFoldDB" id="A0A167W4U9"/>